<keyword evidence="3" id="KW-0175">Coiled coil</keyword>
<sequence length="341" mass="39677">MEIGFYILIIMLLGANLYFVTRKDTEEDKQDDEYLIKGIVSEIIENEESQIYKLLNKSDQTVKEFLEKTGEIKSSITGVDQQTRNLISVLNNNQSRGQWAEFQVEDLLEIMDYKDGIHFQTQKRMSSGTIPDFTFYLPENKTINMDSKFPLTIYMEIAKLNRDLENETLDEIARRDILESIKNKNKEFLDKAIKTKIDETSSREGYISSDEGTVDFVLMYIPLENLYHFLLTSEIGANKIPVIQYAFSKKVILVSPQTLMAYLETIRHSMKLFSLQTDTKNILTTHEKVKDELRKFIDSFDDVTKRLDQTVKSFDALKTTRVNKLEKSFEDLDSVNKKLED</sequence>
<protein>
    <submittedName>
        <fullName evidence="5">Putative nuclease</fullName>
    </submittedName>
</protein>
<evidence type="ECO:0000313" key="5">
    <source>
        <dbReference type="EMBL" id="AGQ18949.1"/>
    </source>
</evidence>
<accession>S5DJP2</accession>
<dbReference type="PANTHER" id="PTHR30563:SF0">
    <property type="entry name" value="DNA RECOMBINATION PROTEIN RMUC"/>
    <property type="match status" value="1"/>
</dbReference>
<dbReference type="InterPro" id="IPR003798">
    <property type="entry name" value="DNA_recombination_RmuC"/>
</dbReference>
<organism evidence="5">
    <name type="scientific">Candidatus Actinomarina minuta</name>
    <dbReference type="NCBI Taxonomy" id="1389454"/>
    <lineage>
        <taxon>Bacteria</taxon>
        <taxon>Bacillati</taxon>
        <taxon>Actinomycetota</taxon>
        <taxon>Actinomycetes</taxon>
        <taxon>Candidatus Actinomarinidae</taxon>
        <taxon>Candidatus Actinomarinales</taxon>
        <taxon>Candidatus Actinomarineae</taxon>
        <taxon>Candidatus Actinomarinaceae</taxon>
        <taxon>Candidatus Actinomarina</taxon>
    </lineage>
</organism>
<evidence type="ECO:0000256" key="2">
    <source>
        <dbReference type="ARBA" id="ARBA00009840"/>
    </source>
</evidence>
<dbReference type="PANTHER" id="PTHR30563">
    <property type="entry name" value="DNA RECOMBINATION PROTEIN RMUC"/>
    <property type="match status" value="1"/>
</dbReference>
<comment type="function">
    <text evidence="1">Involved in DNA recombination.</text>
</comment>
<evidence type="ECO:0000256" key="4">
    <source>
        <dbReference type="ARBA" id="ARBA00023172"/>
    </source>
</evidence>
<evidence type="ECO:0000256" key="1">
    <source>
        <dbReference type="ARBA" id="ARBA00003416"/>
    </source>
</evidence>
<dbReference type="Pfam" id="PF02646">
    <property type="entry name" value="RmuC"/>
    <property type="match status" value="1"/>
</dbReference>
<dbReference type="GO" id="GO:0006310">
    <property type="term" value="P:DNA recombination"/>
    <property type="evidence" value="ECO:0007669"/>
    <property type="project" value="UniProtKB-KW"/>
</dbReference>
<comment type="similarity">
    <text evidence="2">Belongs to the RmuC family.</text>
</comment>
<keyword evidence="4" id="KW-0233">DNA recombination</keyword>
<name>S5DJP2_9ACTN</name>
<dbReference type="AlphaFoldDB" id="S5DJP2"/>
<proteinExistence type="inferred from homology"/>
<reference evidence="5" key="1">
    <citation type="journal article" date="2013" name="Sci. Rep.">
        <title>Metagenomics uncovers a new group of low GC and ultra-small marine Actinobacteria.</title>
        <authorList>
            <person name="Ghai R."/>
            <person name="Mizuno C.M."/>
            <person name="Picazo A."/>
            <person name="Camacho A."/>
            <person name="Rodriguez-Valera F."/>
        </authorList>
    </citation>
    <scope>NUCLEOTIDE SEQUENCE</scope>
</reference>
<dbReference type="EMBL" id="KC811117">
    <property type="protein sequence ID" value="AGQ18949.1"/>
    <property type="molecule type" value="Genomic_DNA"/>
</dbReference>
<evidence type="ECO:0000256" key="3">
    <source>
        <dbReference type="ARBA" id="ARBA00023054"/>
    </source>
</evidence>